<dbReference type="PANTHER" id="PTHR24223:SF222">
    <property type="entry name" value="OS01G0902100 PROTEIN"/>
    <property type="match status" value="1"/>
</dbReference>
<name>A0ABD1MYY5_9FABA</name>
<protein>
    <submittedName>
        <fullName evidence="6">Uncharacterized protein</fullName>
    </submittedName>
</protein>
<dbReference type="PANTHER" id="PTHR24223">
    <property type="entry name" value="ATP-BINDING CASSETTE SUB-FAMILY C"/>
    <property type="match status" value="1"/>
</dbReference>
<dbReference type="Gene3D" id="1.20.1560.10">
    <property type="entry name" value="ABC transporter type 1, transmembrane domain"/>
    <property type="match status" value="1"/>
</dbReference>
<dbReference type="InterPro" id="IPR050173">
    <property type="entry name" value="ABC_transporter_C-like"/>
</dbReference>
<comment type="caution">
    <text evidence="6">The sequence shown here is derived from an EMBL/GenBank/DDBJ whole genome shotgun (WGS) entry which is preliminary data.</text>
</comment>
<reference evidence="6 7" key="1">
    <citation type="submission" date="2024-08" db="EMBL/GenBank/DDBJ databases">
        <title>Insights into the chromosomal genome structure of Flemingia macrophylla.</title>
        <authorList>
            <person name="Ding Y."/>
            <person name="Zhao Y."/>
            <person name="Bi W."/>
            <person name="Wu M."/>
            <person name="Zhao G."/>
            <person name="Gong Y."/>
            <person name="Li W."/>
            <person name="Zhang P."/>
        </authorList>
    </citation>
    <scope>NUCLEOTIDE SEQUENCE [LARGE SCALE GENOMIC DNA]</scope>
    <source>
        <strain evidence="6">DYQJB</strain>
        <tissue evidence="6">Leaf</tissue>
    </source>
</reference>
<dbReference type="EMBL" id="JBGMDY010000003">
    <property type="protein sequence ID" value="KAL2341052.1"/>
    <property type="molecule type" value="Genomic_DNA"/>
</dbReference>
<evidence type="ECO:0000256" key="3">
    <source>
        <dbReference type="ARBA" id="ARBA00022840"/>
    </source>
</evidence>
<keyword evidence="3" id="KW-0067">ATP-binding</keyword>
<evidence type="ECO:0000256" key="1">
    <source>
        <dbReference type="ARBA" id="ARBA00022692"/>
    </source>
</evidence>
<keyword evidence="4" id="KW-1133">Transmembrane helix</keyword>
<evidence type="ECO:0000256" key="2">
    <source>
        <dbReference type="ARBA" id="ARBA00022741"/>
    </source>
</evidence>
<evidence type="ECO:0000256" key="5">
    <source>
        <dbReference type="ARBA" id="ARBA00023136"/>
    </source>
</evidence>
<sequence length="252" mass="27944">MSSFNPLSSKGMKVQSPSFKCLKMTFKWLHNVSPPVPSPTSSSPATFPVPSATPSVPSLGGLTVASPRPITTSPGPSLIATLPLTSSSTLPPETKTPPSSPDYPYCIHCEQIWKSNLNLKHWLYSLRKYRTNFKRVSFLPAYALVTYGQSSVKAYFIITARELARMVGIRKASILHHFSKSIAGATTIRCFSQECLFLTKVEALIDDYSRDSTKVSFNMKLSSRGVQPIFRKLIQKQQLEEVVETLVAQQKL</sequence>
<evidence type="ECO:0000313" key="6">
    <source>
        <dbReference type="EMBL" id="KAL2341052.1"/>
    </source>
</evidence>
<evidence type="ECO:0000313" key="7">
    <source>
        <dbReference type="Proteomes" id="UP001603857"/>
    </source>
</evidence>
<dbReference type="GO" id="GO:0005524">
    <property type="term" value="F:ATP binding"/>
    <property type="evidence" value="ECO:0007669"/>
    <property type="project" value="UniProtKB-KW"/>
</dbReference>
<keyword evidence="7" id="KW-1185">Reference proteome</keyword>
<dbReference type="SUPFAM" id="SSF90123">
    <property type="entry name" value="ABC transporter transmembrane region"/>
    <property type="match status" value="1"/>
</dbReference>
<dbReference type="Proteomes" id="UP001603857">
    <property type="component" value="Unassembled WGS sequence"/>
</dbReference>
<accession>A0ABD1MYY5</accession>
<proteinExistence type="predicted"/>
<dbReference type="InterPro" id="IPR036640">
    <property type="entry name" value="ABC1_TM_sf"/>
</dbReference>
<dbReference type="AlphaFoldDB" id="A0ABD1MYY5"/>
<evidence type="ECO:0000256" key="4">
    <source>
        <dbReference type="ARBA" id="ARBA00022989"/>
    </source>
</evidence>
<keyword evidence="2" id="KW-0547">Nucleotide-binding</keyword>
<keyword evidence="1" id="KW-0812">Transmembrane</keyword>
<keyword evidence="5" id="KW-0472">Membrane</keyword>
<gene>
    <name evidence="6" type="ORF">Fmac_008992</name>
</gene>
<organism evidence="6 7">
    <name type="scientific">Flemingia macrophylla</name>
    <dbReference type="NCBI Taxonomy" id="520843"/>
    <lineage>
        <taxon>Eukaryota</taxon>
        <taxon>Viridiplantae</taxon>
        <taxon>Streptophyta</taxon>
        <taxon>Embryophyta</taxon>
        <taxon>Tracheophyta</taxon>
        <taxon>Spermatophyta</taxon>
        <taxon>Magnoliopsida</taxon>
        <taxon>eudicotyledons</taxon>
        <taxon>Gunneridae</taxon>
        <taxon>Pentapetalae</taxon>
        <taxon>rosids</taxon>
        <taxon>fabids</taxon>
        <taxon>Fabales</taxon>
        <taxon>Fabaceae</taxon>
        <taxon>Papilionoideae</taxon>
        <taxon>50 kb inversion clade</taxon>
        <taxon>NPAAA clade</taxon>
        <taxon>indigoferoid/millettioid clade</taxon>
        <taxon>Phaseoleae</taxon>
        <taxon>Flemingia</taxon>
    </lineage>
</organism>